<feature type="domain" description="Peptidase M43 pregnancy-associated plasma-A" evidence="11">
    <location>
        <begin position="188"/>
        <end position="283"/>
    </location>
</feature>
<evidence type="ECO:0000256" key="4">
    <source>
        <dbReference type="ARBA" id="ARBA00022723"/>
    </source>
</evidence>
<dbReference type="Proteomes" id="UP001174997">
    <property type="component" value="Unassembled WGS sequence"/>
</dbReference>
<keyword evidence="8 12" id="KW-0482">Metalloprotease</keyword>
<keyword evidence="5 10" id="KW-0732">Signal</keyword>
<keyword evidence="4" id="KW-0479">Metal-binding</keyword>
<feature type="signal peptide" evidence="10">
    <location>
        <begin position="1"/>
        <end position="19"/>
    </location>
</feature>
<name>A0AA40DAA1_9PEZI</name>
<keyword evidence="9" id="KW-1015">Disulfide bond</keyword>
<sequence length="298" mass="33266">MQLFHALLLGLALSSPVSAMYRCGNENATLFPPPPVDTSELSMRTQQTYPPPPPIQLVIHVVATSKRREDGYISEEDIAQQVQIIRDAFRPTGITFNHTHNHWIVTKAWSFDGLGSEELDSRRVDTYRAIQSTLHVGDQSTLNLYFCDLKDDILGGFCTSPWSHAGSLDGCVINQKAAPGGGLDYFNQGKVAVHEIGHWLGLMHTFQTEDPYEPCSPADPDDHVLDTPKMNLDAYPRGGNCDQEWDTCPNSSGKDPVHNYMSYVKDECMTEFTNGQALRMYQMWAKTRAPGAQSRSQD</sequence>
<dbReference type="PANTHER" id="PTHR47466">
    <property type="match status" value="1"/>
</dbReference>
<evidence type="ECO:0000256" key="7">
    <source>
        <dbReference type="ARBA" id="ARBA00022833"/>
    </source>
</evidence>
<dbReference type="PANTHER" id="PTHR47466:SF1">
    <property type="entry name" value="METALLOPROTEASE MEP1 (AFU_ORTHOLOGUE AFUA_1G07730)-RELATED"/>
    <property type="match status" value="1"/>
</dbReference>
<keyword evidence="3" id="KW-0645">Protease</keyword>
<keyword evidence="7" id="KW-0862">Zinc</keyword>
<evidence type="ECO:0000256" key="8">
    <source>
        <dbReference type="ARBA" id="ARBA00023049"/>
    </source>
</evidence>
<dbReference type="GO" id="GO:0046872">
    <property type="term" value="F:metal ion binding"/>
    <property type="evidence" value="ECO:0007669"/>
    <property type="project" value="UniProtKB-KW"/>
</dbReference>
<accession>A0AA40DAA1</accession>
<evidence type="ECO:0000256" key="10">
    <source>
        <dbReference type="SAM" id="SignalP"/>
    </source>
</evidence>
<reference evidence="12" key="1">
    <citation type="submission" date="2023-06" db="EMBL/GenBank/DDBJ databases">
        <title>Genome-scale phylogeny and comparative genomics of the fungal order Sordariales.</title>
        <authorList>
            <consortium name="Lawrence Berkeley National Laboratory"/>
            <person name="Hensen N."/>
            <person name="Bonometti L."/>
            <person name="Westerberg I."/>
            <person name="Brannstrom I.O."/>
            <person name="Guillou S."/>
            <person name="Cros-Aarteil S."/>
            <person name="Calhoun S."/>
            <person name="Haridas S."/>
            <person name="Kuo A."/>
            <person name="Mondo S."/>
            <person name="Pangilinan J."/>
            <person name="Riley R."/>
            <person name="Labutti K."/>
            <person name="Andreopoulos B."/>
            <person name="Lipzen A."/>
            <person name="Chen C."/>
            <person name="Yanf M."/>
            <person name="Daum C."/>
            <person name="Ng V."/>
            <person name="Clum A."/>
            <person name="Steindorff A."/>
            <person name="Ohm R."/>
            <person name="Martin F."/>
            <person name="Silar P."/>
            <person name="Natvig D."/>
            <person name="Lalanne C."/>
            <person name="Gautier V."/>
            <person name="Ament-Velasquez S.L."/>
            <person name="Kruys A."/>
            <person name="Hutchinson M.I."/>
            <person name="Powell A.J."/>
            <person name="Barry K."/>
            <person name="Miller A.N."/>
            <person name="Grigoriev I.V."/>
            <person name="Debuchy R."/>
            <person name="Gladieux P."/>
            <person name="Thoren M.H."/>
            <person name="Johannesson H."/>
        </authorList>
    </citation>
    <scope>NUCLEOTIDE SEQUENCE</scope>
    <source>
        <strain evidence="12">CBS 307.81</strain>
    </source>
</reference>
<evidence type="ECO:0000256" key="5">
    <source>
        <dbReference type="ARBA" id="ARBA00022729"/>
    </source>
</evidence>
<dbReference type="Gene3D" id="3.40.390.10">
    <property type="entry name" value="Collagenase (Catalytic Domain)"/>
    <property type="match status" value="1"/>
</dbReference>
<gene>
    <name evidence="12" type="ORF">QBC41DRAFT_278528</name>
</gene>
<dbReference type="InterPro" id="IPR008754">
    <property type="entry name" value="Peptidase_M43"/>
</dbReference>
<organism evidence="12 13">
    <name type="scientific">Cercophora samala</name>
    <dbReference type="NCBI Taxonomy" id="330535"/>
    <lineage>
        <taxon>Eukaryota</taxon>
        <taxon>Fungi</taxon>
        <taxon>Dikarya</taxon>
        <taxon>Ascomycota</taxon>
        <taxon>Pezizomycotina</taxon>
        <taxon>Sordariomycetes</taxon>
        <taxon>Sordariomycetidae</taxon>
        <taxon>Sordariales</taxon>
        <taxon>Lasiosphaeriaceae</taxon>
        <taxon>Cercophora</taxon>
    </lineage>
</organism>
<dbReference type="Pfam" id="PF05572">
    <property type="entry name" value="Peptidase_M43"/>
    <property type="match status" value="1"/>
</dbReference>
<evidence type="ECO:0000259" key="11">
    <source>
        <dbReference type="Pfam" id="PF05572"/>
    </source>
</evidence>
<evidence type="ECO:0000256" key="9">
    <source>
        <dbReference type="ARBA" id="ARBA00023157"/>
    </source>
</evidence>
<protein>
    <submittedName>
        <fullName evidence="12">Metalloprotease</fullName>
    </submittedName>
</protein>
<comment type="caution">
    <text evidence="12">The sequence shown here is derived from an EMBL/GenBank/DDBJ whole genome shotgun (WGS) entry which is preliminary data.</text>
</comment>
<evidence type="ECO:0000256" key="2">
    <source>
        <dbReference type="ARBA" id="ARBA00008721"/>
    </source>
</evidence>
<feature type="chain" id="PRO_5041439231" evidence="10">
    <location>
        <begin position="20"/>
        <end position="298"/>
    </location>
</feature>
<dbReference type="AlphaFoldDB" id="A0AA40DAA1"/>
<keyword evidence="13" id="KW-1185">Reference proteome</keyword>
<dbReference type="InterPro" id="IPR024079">
    <property type="entry name" value="MetalloPept_cat_dom_sf"/>
</dbReference>
<dbReference type="CDD" id="cd04275">
    <property type="entry name" value="ZnMc_pappalysin_like"/>
    <property type="match status" value="1"/>
</dbReference>
<comment type="similarity">
    <text evidence="2">Belongs to the peptidase M43B family.</text>
</comment>
<keyword evidence="6" id="KW-0378">Hydrolase</keyword>
<evidence type="ECO:0000313" key="13">
    <source>
        <dbReference type="Proteomes" id="UP001174997"/>
    </source>
</evidence>
<evidence type="ECO:0000256" key="6">
    <source>
        <dbReference type="ARBA" id="ARBA00022801"/>
    </source>
</evidence>
<evidence type="ECO:0000256" key="3">
    <source>
        <dbReference type="ARBA" id="ARBA00022670"/>
    </source>
</evidence>
<evidence type="ECO:0000313" key="12">
    <source>
        <dbReference type="EMBL" id="KAK0667692.1"/>
    </source>
</evidence>
<comment type="function">
    <text evidence="1">Secreted metalloproteinase that allows assimilation of proteinaceous substrates.</text>
</comment>
<dbReference type="GO" id="GO:0008237">
    <property type="term" value="F:metallopeptidase activity"/>
    <property type="evidence" value="ECO:0007669"/>
    <property type="project" value="UniProtKB-KW"/>
</dbReference>
<dbReference type="GO" id="GO:0006508">
    <property type="term" value="P:proteolysis"/>
    <property type="evidence" value="ECO:0007669"/>
    <property type="project" value="UniProtKB-KW"/>
</dbReference>
<dbReference type="SUPFAM" id="SSF55486">
    <property type="entry name" value="Metalloproteases ('zincins'), catalytic domain"/>
    <property type="match status" value="1"/>
</dbReference>
<proteinExistence type="inferred from homology"/>
<evidence type="ECO:0000256" key="1">
    <source>
        <dbReference type="ARBA" id="ARBA00003174"/>
    </source>
</evidence>
<dbReference type="EMBL" id="JAULSY010000068">
    <property type="protein sequence ID" value="KAK0667692.1"/>
    <property type="molecule type" value="Genomic_DNA"/>
</dbReference>